<evidence type="ECO:0000256" key="1">
    <source>
        <dbReference type="ARBA" id="ARBA00004606"/>
    </source>
</evidence>
<evidence type="ECO:0000256" key="9">
    <source>
        <dbReference type="ARBA" id="ARBA00037847"/>
    </source>
</evidence>
<keyword evidence="7" id="KW-1133">Transmembrane helix</keyword>
<keyword evidence="4" id="KW-0808">Transferase</keyword>
<name>A0A8S4Q6I5_OWEFU</name>
<keyword evidence="8" id="KW-0472">Membrane</keyword>
<dbReference type="InterPro" id="IPR003378">
    <property type="entry name" value="Fringe-like_glycosylTrfase"/>
</dbReference>
<keyword evidence="3" id="KW-0328">Glycosyltransferase</keyword>
<dbReference type="GO" id="GO:0016757">
    <property type="term" value="F:glycosyltransferase activity"/>
    <property type="evidence" value="ECO:0007669"/>
    <property type="project" value="UniProtKB-KW"/>
</dbReference>
<sequence>MASMKKGCLLLLMFTATTTVVLLYWRTMNSKPQMATTIPGLHFGELASNETQTRGTSPVMVSNVTPGVIKALANRTGNVTLVVVILSQAHNYHIAKANKLRLALEKELAQEDKVYLSHEEWPFDSAWTILPIIPDILHSHNHAGENLWLLFLEDETDVWPDKLKDLLQGFNPNEPWFLGRASADETPSVIHQYIVGKSRPILYPDVSTGFCLNWPALERLERRLKAGTSTIPNSFVHDPIFELAYYMNTKLTNVSRFCSWDNLKAGCATKNLKQSPQCGGGSSKTYIHFAVKICERLIERVSRSSLIWIKNVTASMVSFYTDVAPVKQMRGGKLFGQDVVIVGRNNTSPVGGCGRLYIILQHFVNDPRFLNTHWLLIADDNTLISVKRLNDLLRCYEGDGPVVLGKRWGHGMTLGNKNAVTYPTGGAGIAINKAAAERIVHTTWIQCEDTRAADDYTLGVWLKLLAIPVINSEAFHQAEPHQYPIEHLKRVKSVSFHPYNKANVKWDTDEWRNMRQVSMNWLNDTGD</sequence>
<comment type="caution">
    <text evidence="11">The sequence shown here is derived from an EMBL/GenBank/DDBJ whole genome shotgun (WGS) entry which is preliminary data.</text>
</comment>
<dbReference type="OrthoDB" id="421979at2759"/>
<evidence type="ECO:0000256" key="7">
    <source>
        <dbReference type="ARBA" id="ARBA00022989"/>
    </source>
</evidence>
<evidence type="ECO:0000256" key="5">
    <source>
        <dbReference type="ARBA" id="ARBA00022692"/>
    </source>
</evidence>
<dbReference type="EMBL" id="CAIIXF020000012">
    <property type="protein sequence ID" value="CAH1801560.1"/>
    <property type="molecule type" value="Genomic_DNA"/>
</dbReference>
<evidence type="ECO:0000313" key="12">
    <source>
        <dbReference type="Proteomes" id="UP000749559"/>
    </source>
</evidence>
<evidence type="ECO:0000256" key="8">
    <source>
        <dbReference type="ARBA" id="ARBA00023136"/>
    </source>
</evidence>
<keyword evidence="5" id="KW-0812">Transmembrane</keyword>
<dbReference type="Pfam" id="PF02434">
    <property type="entry name" value="Fringe"/>
    <property type="match status" value="2"/>
</dbReference>
<comment type="similarity">
    <text evidence="2">Belongs to the glycosyltransferase 31 family.</text>
</comment>
<evidence type="ECO:0000256" key="2">
    <source>
        <dbReference type="ARBA" id="ARBA00008661"/>
    </source>
</evidence>
<feature type="domain" description="Fringe-like glycosyltransferase" evidence="10">
    <location>
        <begin position="145"/>
        <end position="221"/>
    </location>
</feature>
<evidence type="ECO:0000256" key="6">
    <source>
        <dbReference type="ARBA" id="ARBA00022968"/>
    </source>
</evidence>
<organism evidence="11 12">
    <name type="scientific">Owenia fusiformis</name>
    <name type="common">Polychaete worm</name>
    <dbReference type="NCBI Taxonomy" id="6347"/>
    <lineage>
        <taxon>Eukaryota</taxon>
        <taxon>Metazoa</taxon>
        <taxon>Spiralia</taxon>
        <taxon>Lophotrochozoa</taxon>
        <taxon>Annelida</taxon>
        <taxon>Polychaeta</taxon>
        <taxon>Sedentaria</taxon>
        <taxon>Canalipalpata</taxon>
        <taxon>Sabellida</taxon>
        <taxon>Oweniida</taxon>
        <taxon>Oweniidae</taxon>
        <taxon>Owenia</taxon>
    </lineage>
</organism>
<keyword evidence="6" id="KW-0735">Signal-anchor</keyword>
<protein>
    <recommendedName>
        <fullName evidence="10">Fringe-like glycosyltransferase domain-containing protein</fullName>
    </recommendedName>
</protein>
<evidence type="ECO:0000313" key="11">
    <source>
        <dbReference type="EMBL" id="CAH1801560.1"/>
    </source>
</evidence>
<accession>A0A8S4Q6I5</accession>
<dbReference type="Proteomes" id="UP000749559">
    <property type="component" value="Unassembled WGS sequence"/>
</dbReference>
<dbReference type="AlphaFoldDB" id="A0A8S4Q6I5"/>
<dbReference type="GO" id="GO:0016020">
    <property type="term" value="C:membrane"/>
    <property type="evidence" value="ECO:0007669"/>
    <property type="project" value="UniProtKB-SubCell"/>
</dbReference>
<keyword evidence="12" id="KW-1185">Reference proteome</keyword>
<evidence type="ECO:0000256" key="4">
    <source>
        <dbReference type="ARBA" id="ARBA00022679"/>
    </source>
</evidence>
<dbReference type="Gene3D" id="3.90.550.50">
    <property type="match status" value="2"/>
</dbReference>
<comment type="subcellular location">
    <subcellularLocation>
        <location evidence="9">Endomembrane system</location>
        <topology evidence="9">Single-pass membrane protein</topology>
    </subcellularLocation>
    <subcellularLocation>
        <location evidence="1">Membrane</location>
        <topology evidence="1">Single-pass type II membrane protein</topology>
    </subcellularLocation>
</comment>
<dbReference type="PANTHER" id="PTHR10811">
    <property type="entry name" value="FRINGE-RELATED"/>
    <property type="match status" value="1"/>
</dbReference>
<evidence type="ECO:0000259" key="10">
    <source>
        <dbReference type="Pfam" id="PF02434"/>
    </source>
</evidence>
<proteinExistence type="inferred from homology"/>
<reference evidence="11" key="1">
    <citation type="submission" date="2022-03" db="EMBL/GenBank/DDBJ databases">
        <authorList>
            <person name="Martin C."/>
        </authorList>
    </citation>
    <scope>NUCLEOTIDE SEQUENCE</scope>
</reference>
<feature type="domain" description="Fringe-like glycosyltransferase" evidence="10">
    <location>
        <begin position="286"/>
        <end position="504"/>
    </location>
</feature>
<evidence type="ECO:0000256" key="3">
    <source>
        <dbReference type="ARBA" id="ARBA00022676"/>
    </source>
</evidence>
<dbReference type="GO" id="GO:0012505">
    <property type="term" value="C:endomembrane system"/>
    <property type="evidence" value="ECO:0007669"/>
    <property type="project" value="UniProtKB-SubCell"/>
</dbReference>
<gene>
    <name evidence="11" type="ORF">OFUS_LOCUS25341</name>
</gene>